<dbReference type="SUPFAM" id="SSF50494">
    <property type="entry name" value="Trypsin-like serine proteases"/>
    <property type="match status" value="1"/>
</dbReference>
<feature type="chain" id="PRO_5045984257" evidence="3">
    <location>
        <begin position="20"/>
        <end position="283"/>
    </location>
</feature>
<dbReference type="SMART" id="SM00020">
    <property type="entry name" value="Tryp_SPc"/>
    <property type="match status" value="1"/>
</dbReference>
<dbReference type="InterPro" id="IPR009003">
    <property type="entry name" value="Peptidase_S1_PA"/>
</dbReference>
<feature type="signal peptide" evidence="3">
    <location>
        <begin position="1"/>
        <end position="19"/>
    </location>
</feature>
<dbReference type="PRINTS" id="PR00722">
    <property type="entry name" value="CHYMOTRYPSIN"/>
</dbReference>
<dbReference type="GO" id="GO:0006508">
    <property type="term" value="P:proteolysis"/>
    <property type="evidence" value="ECO:0007669"/>
    <property type="project" value="UniProtKB-KW"/>
</dbReference>
<keyword evidence="5" id="KW-1185">Reference proteome</keyword>
<evidence type="ECO:0000313" key="5">
    <source>
        <dbReference type="Proteomes" id="UP001652628"/>
    </source>
</evidence>
<organism evidence="5 6">
    <name type="scientific">Drosophila suzukii</name>
    <name type="common">Spotted-wing drosophila fruit fly</name>
    <dbReference type="NCBI Taxonomy" id="28584"/>
    <lineage>
        <taxon>Eukaryota</taxon>
        <taxon>Metazoa</taxon>
        <taxon>Ecdysozoa</taxon>
        <taxon>Arthropoda</taxon>
        <taxon>Hexapoda</taxon>
        <taxon>Insecta</taxon>
        <taxon>Pterygota</taxon>
        <taxon>Neoptera</taxon>
        <taxon>Endopterygota</taxon>
        <taxon>Diptera</taxon>
        <taxon>Brachycera</taxon>
        <taxon>Muscomorpha</taxon>
        <taxon>Ephydroidea</taxon>
        <taxon>Drosophilidae</taxon>
        <taxon>Drosophila</taxon>
        <taxon>Sophophora</taxon>
    </lineage>
</organism>
<feature type="domain" description="Peptidase S1" evidence="4">
    <location>
        <begin position="35"/>
        <end position="267"/>
    </location>
</feature>
<dbReference type="GO" id="GO:0004252">
    <property type="term" value="F:serine-type endopeptidase activity"/>
    <property type="evidence" value="ECO:0007669"/>
    <property type="project" value="InterPro"/>
</dbReference>
<evidence type="ECO:0000256" key="2">
    <source>
        <dbReference type="RuleBase" id="RU363034"/>
    </source>
</evidence>
<dbReference type="InterPro" id="IPR043504">
    <property type="entry name" value="Peptidase_S1_PA_chymotrypsin"/>
</dbReference>
<dbReference type="PROSITE" id="PS00135">
    <property type="entry name" value="TRYPSIN_SER"/>
    <property type="match status" value="1"/>
</dbReference>
<dbReference type="PROSITE" id="PS00134">
    <property type="entry name" value="TRYPSIN_HIS"/>
    <property type="match status" value="1"/>
</dbReference>
<dbReference type="Proteomes" id="UP001652628">
    <property type="component" value="Chromosome 2R"/>
</dbReference>
<dbReference type="GO" id="GO:0005576">
    <property type="term" value="C:extracellular region"/>
    <property type="evidence" value="ECO:0007669"/>
    <property type="project" value="UniProtKB-SubCell"/>
</dbReference>
<protein>
    <submittedName>
        <fullName evidence="6">Chymotrypsinogen B</fullName>
    </submittedName>
</protein>
<keyword evidence="2" id="KW-0720">Serine protease</keyword>
<dbReference type="InterPro" id="IPR001314">
    <property type="entry name" value="Peptidase_S1A"/>
</dbReference>
<name>A0AB39ZP31_DROSZ</name>
<keyword evidence="1" id="KW-1015">Disulfide bond</keyword>
<dbReference type="InterPro" id="IPR033116">
    <property type="entry name" value="TRYPSIN_SER"/>
</dbReference>
<dbReference type="PANTHER" id="PTHR24252">
    <property type="entry name" value="ACROSIN-RELATED"/>
    <property type="match status" value="1"/>
</dbReference>
<evidence type="ECO:0000259" key="4">
    <source>
        <dbReference type="PROSITE" id="PS50240"/>
    </source>
</evidence>
<dbReference type="RefSeq" id="XP_016940296.3">
    <property type="nucleotide sequence ID" value="XM_017084807.4"/>
</dbReference>
<proteinExistence type="predicted"/>
<dbReference type="InterPro" id="IPR001254">
    <property type="entry name" value="Trypsin_dom"/>
</dbReference>
<evidence type="ECO:0000256" key="3">
    <source>
        <dbReference type="SAM" id="SignalP"/>
    </source>
</evidence>
<gene>
    <name evidence="6" type="primary">LOC108017698</name>
</gene>
<evidence type="ECO:0000313" key="6">
    <source>
        <dbReference type="RefSeq" id="XP_016940296.3"/>
    </source>
</evidence>
<dbReference type="PROSITE" id="PS50240">
    <property type="entry name" value="TRYPSIN_DOM"/>
    <property type="match status" value="1"/>
</dbReference>
<keyword evidence="2" id="KW-0645">Protease</keyword>
<sequence>MAVFLAIFGIVFLWPGAMAQFLEPNCGLSGITPKIMHGQNAEHGANPWMAYIYKTNNESVTEFVCGGTLIHKEFVLTAAHCIVNDDILAVRLGEYFSQSRSSTSWDFAVTKAFRNKLYKQADHIHDIGILRVGPEVQFNAFIRPVCILTDPTKVPIVRTYRAAGWGKTEHEKTARVLQTLELNELDASDCYNAFWVRTTESQICAGHPIGDTCMGDSGGPLVHQATVDGQLRYVQFGIVSFGSTECRSPGVYTRVTSYIEWILKVVNNYSVHRRWNIQFRNEP</sequence>
<evidence type="ECO:0000256" key="1">
    <source>
        <dbReference type="ARBA" id="ARBA00023157"/>
    </source>
</evidence>
<keyword evidence="3" id="KW-0732">Signal</keyword>
<reference evidence="6" key="1">
    <citation type="submission" date="2025-08" db="UniProtKB">
        <authorList>
            <consortium name="RefSeq"/>
        </authorList>
    </citation>
    <scope>IDENTIFICATION</scope>
</reference>
<dbReference type="CDD" id="cd00190">
    <property type="entry name" value="Tryp_SPc"/>
    <property type="match status" value="1"/>
</dbReference>
<dbReference type="PANTHER" id="PTHR24252:SF7">
    <property type="entry name" value="HYALIN"/>
    <property type="match status" value="1"/>
</dbReference>
<keyword evidence="2" id="KW-0378">Hydrolase</keyword>
<dbReference type="Pfam" id="PF00089">
    <property type="entry name" value="Trypsin"/>
    <property type="match status" value="1"/>
</dbReference>
<dbReference type="Gene3D" id="2.40.10.10">
    <property type="entry name" value="Trypsin-like serine proteases"/>
    <property type="match status" value="1"/>
</dbReference>
<accession>A0AB39ZP31</accession>
<dbReference type="AlphaFoldDB" id="A0AB39ZP31"/>
<dbReference type="InterPro" id="IPR018114">
    <property type="entry name" value="TRYPSIN_HIS"/>
</dbReference>
<dbReference type="GeneID" id="108017698"/>